<dbReference type="Pfam" id="PF12697">
    <property type="entry name" value="Abhydrolase_6"/>
    <property type="match status" value="1"/>
</dbReference>
<dbReference type="InterPro" id="IPR029058">
    <property type="entry name" value="AB_hydrolase_fold"/>
</dbReference>
<dbReference type="SUPFAM" id="SSF53474">
    <property type="entry name" value="alpha/beta-Hydrolases"/>
    <property type="match status" value="1"/>
</dbReference>
<evidence type="ECO:0000259" key="1">
    <source>
        <dbReference type="Pfam" id="PF12697"/>
    </source>
</evidence>
<feature type="domain" description="AB hydrolase-1" evidence="1">
    <location>
        <begin position="16"/>
        <end position="219"/>
    </location>
</feature>
<dbReference type="InterPro" id="IPR000073">
    <property type="entry name" value="AB_hydrolase_1"/>
</dbReference>
<organism evidence="2 3">
    <name type="scientific">Streptomyces albipurpureus</name>
    <dbReference type="NCBI Taxonomy" id="2897419"/>
    <lineage>
        <taxon>Bacteria</taxon>
        <taxon>Bacillati</taxon>
        <taxon>Actinomycetota</taxon>
        <taxon>Actinomycetes</taxon>
        <taxon>Kitasatosporales</taxon>
        <taxon>Streptomycetaceae</taxon>
        <taxon>Streptomyces</taxon>
    </lineage>
</organism>
<dbReference type="Proteomes" id="UP001431429">
    <property type="component" value="Unassembled WGS sequence"/>
</dbReference>
<keyword evidence="3" id="KW-1185">Reference proteome</keyword>
<evidence type="ECO:0000313" key="2">
    <source>
        <dbReference type="EMBL" id="MCM2391153.1"/>
    </source>
</evidence>
<name>A0ABT0URB0_9ACTN</name>
<dbReference type="PANTHER" id="PTHR43194:SF2">
    <property type="entry name" value="PEROXISOMAL MEMBRANE PROTEIN LPX1"/>
    <property type="match status" value="1"/>
</dbReference>
<dbReference type="GO" id="GO:0016787">
    <property type="term" value="F:hydrolase activity"/>
    <property type="evidence" value="ECO:0007669"/>
    <property type="project" value="UniProtKB-KW"/>
</dbReference>
<comment type="caution">
    <text evidence="2">The sequence shown here is derived from an EMBL/GenBank/DDBJ whole genome shotgun (WGS) entry which is preliminary data.</text>
</comment>
<accession>A0ABT0URB0</accession>
<evidence type="ECO:0000313" key="3">
    <source>
        <dbReference type="Proteomes" id="UP001431429"/>
    </source>
</evidence>
<reference evidence="2" key="1">
    <citation type="submission" date="2022-06" db="EMBL/GenBank/DDBJ databases">
        <title>Genome public.</title>
        <authorList>
            <person name="Sun Q."/>
        </authorList>
    </citation>
    <scope>NUCLEOTIDE SEQUENCE</scope>
    <source>
        <strain evidence="2">CWNU-1</strain>
    </source>
</reference>
<gene>
    <name evidence="2" type="ORF">NBG84_23145</name>
</gene>
<dbReference type="RefSeq" id="WP_250921483.1">
    <property type="nucleotide sequence ID" value="NZ_JAMQAW010000029.1"/>
</dbReference>
<dbReference type="EMBL" id="JAMQAW010000029">
    <property type="protein sequence ID" value="MCM2391153.1"/>
    <property type="molecule type" value="Genomic_DNA"/>
</dbReference>
<sequence length="231" mass="24670">MKLNVHTRGDGDKLALLIHGGMSDHRTWHAVEDALISRGYRVIAPDLRGHGVSPRGEYTAELLADDLVESLPAGADLAIGHSLGGLALALAADRLLPARAVYSDPGFRLENMPPGSATFMLAMVQSATDASVRARNPRWSDADVAAELAGFALFDGEFLSLTEKGAALTYLPESAVVPSLVQLADPSLVISPEVAQELRDNGFEIRTVDGAGHCIHRDDFQGFMDSLDGWI</sequence>
<protein>
    <submittedName>
        <fullName evidence="2">Alpha/beta hydrolase</fullName>
    </submittedName>
</protein>
<dbReference type="InterPro" id="IPR050228">
    <property type="entry name" value="Carboxylesterase_BioH"/>
</dbReference>
<dbReference type="PANTHER" id="PTHR43194">
    <property type="entry name" value="HYDROLASE ALPHA/BETA FOLD FAMILY"/>
    <property type="match status" value="1"/>
</dbReference>
<dbReference type="Gene3D" id="3.40.50.1820">
    <property type="entry name" value="alpha/beta hydrolase"/>
    <property type="match status" value="1"/>
</dbReference>
<proteinExistence type="predicted"/>
<keyword evidence="2" id="KW-0378">Hydrolase</keyword>